<dbReference type="Proteomes" id="UP000224871">
    <property type="component" value="Unassembled WGS sequence"/>
</dbReference>
<dbReference type="EMBL" id="FTLG01000166">
    <property type="protein sequence ID" value="SIP73492.1"/>
    <property type="molecule type" value="Genomic_DNA"/>
</dbReference>
<protein>
    <submittedName>
        <fullName evidence="2">Uncharacterized protein</fullName>
    </submittedName>
</protein>
<accession>A0A1N6MXF9</accession>
<reference evidence="2" key="2">
    <citation type="submission" date="2016-12" db="EMBL/GenBank/DDBJ databases">
        <authorList>
            <person name="Song W.-J."/>
            <person name="Kurnit D.M."/>
        </authorList>
    </citation>
    <scope>NUCLEOTIDE SEQUENCE [LARGE SCALE GENOMIC DNA]</scope>
    <source>
        <strain evidence="2">HGB1681</strain>
    </source>
</reference>
<reference evidence="1 4" key="3">
    <citation type="journal article" date="2017" name="Nat. Microbiol.">
        <title>Natural product diversity associated with the nematode symbionts Photorhabdus and Xenorhabdus.</title>
        <authorList>
            <person name="Tobias N.J."/>
            <person name="Wolff H."/>
            <person name="Djahanschiri B."/>
            <person name="Grundmann F."/>
            <person name="Kronenwerth M."/>
            <person name="Shi Y.M."/>
            <person name="Simonyi S."/>
            <person name="Grun P."/>
            <person name="Shapiro-Ilan D."/>
            <person name="Pidot S.J."/>
            <person name="Stinear T.P."/>
            <person name="Ebersberger I."/>
            <person name="Bode H.B."/>
        </authorList>
    </citation>
    <scope>NUCLEOTIDE SEQUENCE [LARGE SCALE GENOMIC DNA]</scope>
    <source>
        <strain evidence="1 4">DSM 16336</strain>
    </source>
</reference>
<gene>
    <name evidence="1" type="ORF">Xinn_03426</name>
    <name evidence="2" type="ORF">XIS1_260013</name>
</gene>
<evidence type="ECO:0000313" key="2">
    <source>
        <dbReference type="EMBL" id="SIP73492.1"/>
    </source>
</evidence>
<reference evidence="3" key="1">
    <citation type="submission" date="2016-12" db="EMBL/GenBank/DDBJ databases">
        <authorList>
            <person name="Gaudriault S."/>
        </authorList>
    </citation>
    <scope>NUCLEOTIDE SEQUENCE [LARGE SCALE GENOMIC DNA]</scope>
    <source>
        <strain evidence="3">HGB1681 (deposited as PTA-6826 in the American Type Culture Collection)</strain>
    </source>
</reference>
<dbReference type="EMBL" id="NIBU01000063">
    <property type="protein sequence ID" value="PHM30208.1"/>
    <property type="molecule type" value="Genomic_DNA"/>
</dbReference>
<evidence type="ECO:0000313" key="1">
    <source>
        <dbReference type="EMBL" id="PHM30208.1"/>
    </source>
</evidence>
<sequence>MSDDEKELWHINPRVSENIRNYSNNMPEGALKNLSAIYEKRTKIIQYDCLDHFDTKNKPKPGRPKAPYQQPHQNIDQIYILERTFPEPNAPKKHRSRFKIFRQCWSGSEEQEEQQCAETYNYVMKNINSMEKHIPSGLYLYVIYSDMPQIVVCGAYDSKNPLVGHTSLIKGRIFWFRHDTSQPLPDDDSIDYTKYPVLLAGELSFSGGVLTSWNNRSGHYRPRQAPVLELGATDYILPRKLFKPTGIG</sequence>
<name>A0A1N6MXF9_9GAMM</name>
<evidence type="ECO:0000313" key="3">
    <source>
        <dbReference type="Proteomes" id="UP000196435"/>
    </source>
</evidence>
<dbReference type="OrthoDB" id="6441302at2"/>
<dbReference type="RefSeq" id="WP_086953036.1">
    <property type="nucleotide sequence ID" value="NZ_CAWNQC010000263.1"/>
</dbReference>
<organism evidence="2 3">
    <name type="scientific">Xenorhabdus innexi</name>
    <dbReference type="NCBI Taxonomy" id="290109"/>
    <lineage>
        <taxon>Bacteria</taxon>
        <taxon>Pseudomonadati</taxon>
        <taxon>Pseudomonadota</taxon>
        <taxon>Gammaproteobacteria</taxon>
        <taxon>Enterobacterales</taxon>
        <taxon>Morganellaceae</taxon>
        <taxon>Xenorhabdus</taxon>
    </lineage>
</organism>
<evidence type="ECO:0000313" key="4">
    <source>
        <dbReference type="Proteomes" id="UP000224871"/>
    </source>
</evidence>
<keyword evidence="4" id="KW-1185">Reference proteome</keyword>
<proteinExistence type="predicted"/>
<dbReference type="AlphaFoldDB" id="A0A1N6MXF9"/>
<dbReference type="Proteomes" id="UP000196435">
    <property type="component" value="Unassembled WGS sequence"/>
</dbReference>